<dbReference type="Gene3D" id="3.30.420.40">
    <property type="match status" value="4"/>
</dbReference>
<evidence type="ECO:0000313" key="7">
    <source>
        <dbReference type="EnsemblMetazoa" id="CapteP223173"/>
    </source>
</evidence>
<dbReference type="GO" id="GO:0005634">
    <property type="term" value="C:nucleus"/>
    <property type="evidence" value="ECO:0007669"/>
    <property type="project" value="UniProtKB-SubCell"/>
</dbReference>
<dbReference type="SMART" id="SM00268">
    <property type="entry name" value="ACTIN"/>
    <property type="match status" value="1"/>
</dbReference>
<dbReference type="HOGENOM" id="CLU_008246_1_0_1"/>
<dbReference type="CDD" id="cd10211">
    <property type="entry name" value="ASKHA_NBD_Arp5"/>
    <property type="match status" value="1"/>
</dbReference>
<dbReference type="OMA" id="YPFTEHV"/>
<dbReference type="FunFam" id="3.30.420.40:FF:000058">
    <property type="entry name" value="Putative actin-related protein 5"/>
    <property type="match status" value="1"/>
</dbReference>
<keyword evidence="3" id="KW-0539">Nucleus</keyword>
<comment type="similarity">
    <text evidence="4">Belongs to the actin family.</text>
</comment>
<dbReference type="Gene3D" id="3.90.640.10">
    <property type="entry name" value="Actin, Chain A, domain 4"/>
    <property type="match status" value="2"/>
</dbReference>
<evidence type="ECO:0000313" key="8">
    <source>
        <dbReference type="Proteomes" id="UP000014760"/>
    </source>
</evidence>
<comment type="function">
    <text evidence="1">Actins are highly conserved proteins that are involved in various types of cell motility and are ubiquitously expressed in all eukaryotic cells.</text>
</comment>
<dbReference type="EMBL" id="KB309680">
    <property type="protein sequence ID" value="ELT93653.1"/>
    <property type="molecule type" value="Genomic_DNA"/>
</dbReference>
<dbReference type="InterPro" id="IPR043129">
    <property type="entry name" value="ATPase_NBD"/>
</dbReference>
<dbReference type="Proteomes" id="UP000014760">
    <property type="component" value="Unassembled WGS sequence"/>
</dbReference>
<dbReference type="EMBL" id="AMQN01012680">
    <property type="status" value="NOT_ANNOTATED_CDS"/>
    <property type="molecule type" value="Genomic_DNA"/>
</dbReference>
<reference evidence="6 8" key="2">
    <citation type="journal article" date="2013" name="Nature">
        <title>Insights into bilaterian evolution from three spiralian genomes.</title>
        <authorList>
            <person name="Simakov O."/>
            <person name="Marletaz F."/>
            <person name="Cho S.J."/>
            <person name="Edsinger-Gonzales E."/>
            <person name="Havlak P."/>
            <person name="Hellsten U."/>
            <person name="Kuo D.H."/>
            <person name="Larsson T."/>
            <person name="Lv J."/>
            <person name="Arendt D."/>
            <person name="Savage R."/>
            <person name="Osoegawa K."/>
            <person name="de Jong P."/>
            <person name="Grimwood J."/>
            <person name="Chapman J.A."/>
            <person name="Shapiro H."/>
            <person name="Aerts A."/>
            <person name="Otillar R.P."/>
            <person name="Terry A.Y."/>
            <person name="Boore J.L."/>
            <person name="Grigoriev I.V."/>
            <person name="Lindberg D.R."/>
            <person name="Seaver E.C."/>
            <person name="Weisblat D.A."/>
            <person name="Putnam N.H."/>
            <person name="Rokhsar D.S."/>
        </authorList>
    </citation>
    <scope>NUCLEOTIDE SEQUENCE</scope>
    <source>
        <strain evidence="6 8">I ESC-2004</strain>
    </source>
</reference>
<dbReference type="SUPFAM" id="SSF53067">
    <property type="entry name" value="Actin-like ATPase domain"/>
    <property type="match status" value="2"/>
</dbReference>
<dbReference type="FunCoup" id="R7TII5">
    <property type="interactions" value="1330"/>
</dbReference>
<comment type="subcellular location">
    <subcellularLocation>
        <location evidence="2">Nucleus</location>
    </subcellularLocation>
</comment>
<evidence type="ECO:0000256" key="5">
    <source>
        <dbReference type="SAM" id="MobiDB-lite"/>
    </source>
</evidence>
<evidence type="ECO:0000313" key="6">
    <source>
        <dbReference type="EMBL" id="ELT93653.1"/>
    </source>
</evidence>
<dbReference type="STRING" id="283909.R7TII5"/>
<dbReference type="AlphaFoldDB" id="R7TII5"/>
<keyword evidence="8" id="KW-1185">Reference proteome</keyword>
<organism evidence="6">
    <name type="scientific">Capitella teleta</name>
    <name type="common">Polychaete worm</name>
    <dbReference type="NCBI Taxonomy" id="283909"/>
    <lineage>
        <taxon>Eukaryota</taxon>
        <taxon>Metazoa</taxon>
        <taxon>Spiralia</taxon>
        <taxon>Lophotrochozoa</taxon>
        <taxon>Annelida</taxon>
        <taxon>Polychaeta</taxon>
        <taxon>Sedentaria</taxon>
        <taxon>Scolecida</taxon>
        <taxon>Capitellidae</taxon>
        <taxon>Capitella</taxon>
    </lineage>
</organism>
<sequence>MKGYLCYGIDTHLWIAQSRDDLRSSAVMTDNLTKFIDTPTTPDPIHVYEPSLALNKTPIVIDNGCYKCRAGWASESEPKLVFKNVVARLRSKKEKDIELLVGSDITNIEVVRAQLRSPFERNVLVHLESQEQLLDYTFSHLGIDSSGSVAHPIVMTEALANPNFSRNLMSELLFECYGVPEVTFGVDSLFSLHHSYPSESQMNALIVACGYNTTHIIPVLEGQPQCSHSRRINLGGLHSDLFMQRLLQLKHSAHFAAITLSRAEELVRRFCRLTTDFQSTLKLWSTDEYYNEHARKIQLPFTQLAEDQEKLRLLIELQQLQEDDDNEELFYRSMKQMDIDSVEELQATINQLNNSIHHIAQRILEDRQRREGVAEDVKDTQKRKPKVKEAQPKKPKIDRTGELSRSMPMDTSDVAAMATWLENLRQQRQKLLNKRAERRQRRTDMTKRRTVASHQRMKILTALAQGTKKNKVDTFGKNDDDWDVYKEINKDAGDSDSEAEQDKLDELETMLKEYDDEFKHPNDQGDGFDVAEYYRVHVGTEQIRVPEVLFQPSMIGMDQAGIAETISFVLKKFTAEEQTAMTQRVFLTGSCSSFPSFEERLSKELQEMLPFQSKFSVHKAQDPVLGPWKGACKWTASPLYSKFCISKQDYDEYGGEYIKTCPITNQYVPTPASLKIASQIKKEDTA</sequence>
<dbReference type="PANTHER" id="PTHR11937">
    <property type="entry name" value="ACTIN"/>
    <property type="match status" value="1"/>
</dbReference>
<name>R7TII5_CAPTE</name>
<reference evidence="8" key="1">
    <citation type="submission" date="2012-12" db="EMBL/GenBank/DDBJ databases">
        <authorList>
            <person name="Hellsten U."/>
            <person name="Grimwood J."/>
            <person name="Chapman J.A."/>
            <person name="Shapiro H."/>
            <person name="Aerts A."/>
            <person name="Otillar R.P."/>
            <person name="Terry A.Y."/>
            <person name="Boore J.L."/>
            <person name="Simakov O."/>
            <person name="Marletaz F."/>
            <person name="Cho S.-J."/>
            <person name="Edsinger-Gonzales E."/>
            <person name="Havlak P."/>
            <person name="Kuo D.-H."/>
            <person name="Larsson T."/>
            <person name="Lv J."/>
            <person name="Arendt D."/>
            <person name="Savage R."/>
            <person name="Osoegawa K."/>
            <person name="de Jong P."/>
            <person name="Lindberg D.R."/>
            <person name="Seaver E.C."/>
            <person name="Weisblat D.A."/>
            <person name="Putnam N.H."/>
            <person name="Grigoriev I.V."/>
            <person name="Rokhsar D.S."/>
        </authorList>
    </citation>
    <scope>NUCLEOTIDE SEQUENCE</scope>
    <source>
        <strain evidence="8">I ESC-2004</strain>
    </source>
</reference>
<reference evidence="7" key="3">
    <citation type="submission" date="2015-06" db="UniProtKB">
        <authorList>
            <consortium name="EnsemblMetazoa"/>
        </authorList>
    </citation>
    <scope>IDENTIFICATION</scope>
</reference>
<dbReference type="FunFam" id="3.30.420.40:FF:000237">
    <property type="entry name" value="Actin-related protein 5"/>
    <property type="match status" value="1"/>
</dbReference>
<gene>
    <name evidence="6" type="ORF">CAPTEDRAFT_223173</name>
</gene>
<dbReference type="OrthoDB" id="7340501at2759"/>
<evidence type="ECO:0000256" key="1">
    <source>
        <dbReference type="ARBA" id="ARBA00003520"/>
    </source>
</evidence>
<accession>R7TII5</accession>
<dbReference type="Pfam" id="PF00022">
    <property type="entry name" value="Actin"/>
    <property type="match status" value="2"/>
</dbReference>
<dbReference type="InterPro" id="IPR004000">
    <property type="entry name" value="Actin"/>
</dbReference>
<evidence type="ECO:0000256" key="4">
    <source>
        <dbReference type="RuleBase" id="RU000487"/>
    </source>
</evidence>
<dbReference type="FunFam" id="3.30.420.40:FF:000048">
    <property type="entry name" value="ARP5 actin-related protein 5 homolog"/>
    <property type="match status" value="1"/>
</dbReference>
<dbReference type="EnsemblMetazoa" id="CapteT223173">
    <property type="protein sequence ID" value="CapteP223173"/>
    <property type="gene ID" value="CapteG223173"/>
</dbReference>
<feature type="region of interest" description="Disordered" evidence="5">
    <location>
        <begin position="433"/>
        <end position="453"/>
    </location>
</feature>
<evidence type="ECO:0000256" key="2">
    <source>
        <dbReference type="ARBA" id="ARBA00004123"/>
    </source>
</evidence>
<feature type="compositionally biased region" description="Basic and acidic residues" evidence="5">
    <location>
        <begin position="367"/>
        <end position="402"/>
    </location>
</feature>
<protein>
    <submittedName>
        <fullName evidence="6 7">Uncharacterized protein</fullName>
    </submittedName>
</protein>
<feature type="region of interest" description="Disordered" evidence="5">
    <location>
        <begin position="367"/>
        <end position="407"/>
    </location>
</feature>
<proteinExistence type="inferred from homology"/>
<evidence type="ECO:0000256" key="3">
    <source>
        <dbReference type="ARBA" id="ARBA00023242"/>
    </source>
</evidence>